<gene>
    <name evidence="1" type="ORF">SAMEA2259716_05209</name>
</gene>
<evidence type="ECO:0008006" key="3">
    <source>
        <dbReference type="Google" id="ProtNLM"/>
    </source>
</evidence>
<dbReference type="Proteomes" id="UP000190074">
    <property type="component" value="Unassembled WGS sequence"/>
</dbReference>
<dbReference type="EMBL" id="FVGW01000016">
    <property type="protein sequence ID" value="SKM82760.1"/>
    <property type="molecule type" value="Genomic_DNA"/>
</dbReference>
<name>A0A1T6FPA5_9MYCO</name>
<evidence type="ECO:0000313" key="2">
    <source>
        <dbReference type="Proteomes" id="UP000190074"/>
    </source>
</evidence>
<protein>
    <recommendedName>
        <fullName evidence="3">Helix-turn-helix domain-containing protein</fullName>
    </recommendedName>
</protein>
<organism evidence="1 2">
    <name type="scientific">Mycobacteroides abscessus subsp. massiliense</name>
    <dbReference type="NCBI Taxonomy" id="1962118"/>
    <lineage>
        <taxon>Bacteria</taxon>
        <taxon>Bacillati</taxon>
        <taxon>Actinomycetota</taxon>
        <taxon>Actinomycetes</taxon>
        <taxon>Mycobacteriales</taxon>
        <taxon>Mycobacteriaceae</taxon>
        <taxon>Mycobacteroides</taxon>
        <taxon>Mycobacteroides abscessus</taxon>
    </lineage>
</organism>
<sequence>MEPVFLNKEETAAALGGISLRKLNELIKARRIFPRALDGRGMFTPDEVRRFAAECPPWEPSCPSD</sequence>
<dbReference type="RefSeq" id="WP_005069050.1">
    <property type="nucleotide sequence ID" value="NZ_CP021122.1"/>
</dbReference>
<reference evidence="1 2" key="1">
    <citation type="submission" date="2016-11" db="EMBL/GenBank/DDBJ databases">
        <authorList>
            <consortium name="Pathogen Informatics"/>
        </authorList>
    </citation>
    <scope>NUCLEOTIDE SEQUENCE [LARGE SCALE GENOMIC DNA]</scope>
    <source>
        <strain evidence="1 2">911</strain>
    </source>
</reference>
<accession>A0A1T6FPA5</accession>
<evidence type="ECO:0000313" key="1">
    <source>
        <dbReference type="EMBL" id="SKM82760.1"/>
    </source>
</evidence>
<proteinExistence type="predicted"/>
<dbReference type="AlphaFoldDB" id="A0A1T6FPA5"/>